<dbReference type="GO" id="GO:0010020">
    <property type="term" value="P:chloroplast fission"/>
    <property type="evidence" value="ECO:0007669"/>
    <property type="project" value="TreeGrafter"/>
</dbReference>
<evidence type="ECO:0000313" key="1">
    <source>
        <dbReference type="EMBL" id="KAK7311949.1"/>
    </source>
</evidence>
<name>A0AAN9K9Z1_CLITE</name>
<accession>A0AAN9K9Z1</accession>
<dbReference type="GO" id="GO:0016020">
    <property type="term" value="C:membrane"/>
    <property type="evidence" value="ECO:0007669"/>
    <property type="project" value="InterPro"/>
</dbReference>
<dbReference type="Proteomes" id="UP001359559">
    <property type="component" value="Unassembled WGS sequence"/>
</dbReference>
<dbReference type="InterPro" id="IPR003425">
    <property type="entry name" value="CCB3/YggT"/>
</dbReference>
<dbReference type="PANTHER" id="PTHR33219">
    <property type="entry name" value="YLMG HOMOLOG PROTEIN 2, CHLOROPLASTIC"/>
    <property type="match status" value="1"/>
</dbReference>
<dbReference type="Pfam" id="PF02325">
    <property type="entry name" value="CCB3_YggT"/>
    <property type="match status" value="1"/>
</dbReference>
<dbReference type="EMBL" id="JAYKXN010000002">
    <property type="protein sequence ID" value="KAK7311949.1"/>
    <property type="molecule type" value="Genomic_DNA"/>
</dbReference>
<protein>
    <submittedName>
        <fullName evidence="1">Uncharacterized protein</fullName>
    </submittedName>
</protein>
<proteinExistence type="predicted"/>
<dbReference type="PANTHER" id="PTHR33219:SF14">
    <property type="entry name" value="PROTEIN COFACTOR ASSEMBLY OF COMPLEX C SUBUNIT B CCB3, CHLOROPLASTIC-RELATED"/>
    <property type="match status" value="1"/>
</dbReference>
<keyword evidence="2" id="KW-1185">Reference proteome</keyword>
<gene>
    <name evidence="1" type="ORF">RJT34_10442</name>
</gene>
<sequence length="371" mass="41051">MGKLPHHTITETLAKPYPAISVDFGLGSFILQSSGTILEDELSEEECDAALRFVERRRMGENLDTKKFFHCWANPQMPFALPFLNSPPQLHKSITTVADNFIGFIHSLASQNPILNKILSLPSQFHTLCNQIQCSNRRNVTSLSAHNFAAVLPGDSVAGVVVANGVMNFLNIYNTLLIVRLVLTWFPNTPPSVVSPLSTLCDPYLNIFRGLIPPLGGTLDLSPILAFLVLNAFTSTAAAIPAELPVTEQSQQGVAAPLHSTNVTTSQKKWMRRLHSSREHVKDPRSGCSDRLREIETISAGKDPFPSMTVGEQSILYFFIIDLARASTAETASDSKMKFKQSCEYCALSMENENLTRIHTHNVTRAYQKHD</sequence>
<comment type="caution">
    <text evidence="1">The sequence shown here is derived from an EMBL/GenBank/DDBJ whole genome shotgun (WGS) entry which is preliminary data.</text>
</comment>
<reference evidence="1 2" key="1">
    <citation type="submission" date="2024-01" db="EMBL/GenBank/DDBJ databases">
        <title>The genomes of 5 underutilized Papilionoideae crops provide insights into root nodulation and disease resistance.</title>
        <authorList>
            <person name="Yuan L."/>
        </authorList>
    </citation>
    <scope>NUCLEOTIDE SEQUENCE [LARGE SCALE GENOMIC DNA]</scope>
    <source>
        <strain evidence="1">LY-2023</strain>
        <tissue evidence="1">Leaf</tissue>
    </source>
</reference>
<evidence type="ECO:0000313" key="2">
    <source>
        <dbReference type="Proteomes" id="UP001359559"/>
    </source>
</evidence>
<organism evidence="1 2">
    <name type="scientific">Clitoria ternatea</name>
    <name type="common">Butterfly pea</name>
    <dbReference type="NCBI Taxonomy" id="43366"/>
    <lineage>
        <taxon>Eukaryota</taxon>
        <taxon>Viridiplantae</taxon>
        <taxon>Streptophyta</taxon>
        <taxon>Embryophyta</taxon>
        <taxon>Tracheophyta</taxon>
        <taxon>Spermatophyta</taxon>
        <taxon>Magnoliopsida</taxon>
        <taxon>eudicotyledons</taxon>
        <taxon>Gunneridae</taxon>
        <taxon>Pentapetalae</taxon>
        <taxon>rosids</taxon>
        <taxon>fabids</taxon>
        <taxon>Fabales</taxon>
        <taxon>Fabaceae</taxon>
        <taxon>Papilionoideae</taxon>
        <taxon>50 kb inversion clade</taxon>
        <taxon>NPAAA clade</taxon>
        <taxon>indigoferoid/millettioid clade</taxon>
        <taxon>Phaseoleae</taxon>
        <taxon>Clitoria</taxon>
    </lineage>
</organism>
<dbReference type="AlphaFoldDB" id="A0AAN9K9Z1"/>